<dbReference type="Gene3D" id="1.10.287.1260">
    <property type="match status" value="1"/>
</dbReference>
<keyword evidence="12" id="KW-1185">Reference proteome</keyword>
<dbReference type="EMBL" id="JAGIOB010000001">
    <property type="protein sequence ID" value="MBP2416233.1"/>
    <property type="molecule type" value="Genomic_DNA"/>
</dbReference>
<dbReference type="Pfam" id="PF00924">
    <property type="entry name" value="MS_channel_2nd"/>
    <property type="match status" value="1"/>
</dbReference>
<feature type="transmembrane region" description="Helical" evidence="8">
    <location>
        <begin position="75"/>
        <end position="96"/>
    </location>
</feature>
<dbReference type="InterPro" id="IPR049142">
    <property type="entry name" value="MS_channel_1st"/>
</dbReference>
<dbReference type="PANTHER" id="PTHR30460:SF0">
    <property type="entry name" value="MODERATE CONDUCTANCE MECHANOSENSITIVE CHANNEL YBIO"/>
    <property type="match status" value="1"/>
</dbReference>
<dbReference type="Pfam" id="PF21088">
    <property type="entry name" value="MS_channel_1st"/>
    <property type="match status" value="1"/>
</dbReference>
<dbReference type="SUPFAM" id="SSF82861">
    <property type="entry name" value="Mechanosensitive channel protein MscS (YggB), transmembrane region"/>
    <property type="match status" value="1"/>
</dbReference>
<dbReference type="InterPro" id="IPR011014">
    <property type="entry name" value="MscS_channel_TM-2"/>
</dbReference>
<dbReference type="Gene3D" id="2.30.30.60">
    <property type="match status" value="1"/>
</dbReference>
<evidence type="ECO:0000256" key="1">
    <source>
        <dbReference type="ARBA" id="ARBA00004651"/>
    </source>
</evidence>
<protein>
    <submittedName>
        <fullName evidence="11">Small conductance mechanosensitive channel</fullName>
    </submittedName>
</protein>
<comment type="subcellular location">
    <subcellularLocation>
        <location evidence="1">Cell membrane</location>
        <topology evidence="1">Multi-pass membrane protein</topology>
    </subcellularLocation>
</comment>
<evidence type="ECO:0000256" key="8">
    <source>
        <dbReference type="SAM" id="Phobius"/>
    </source>
</evidence>
<keyword evidence="6 8" id="KW-0472">Membrane</keyword>
<comment type="similarity">
    <text evidence="2">Belongs to the MscS (TC 1.A.23) family.</text>
</comment>
<accession>A0ABS4Z7N7</accession>
<evidence type="ECO:0000256" key="5">
    <source>
        <dbReference type="ARBA" id="ARBA00022989"/>
    </source>
</evidence>
<comment type="caution">
    <text evidence="11">The sequence shown here is derived from an EMBL/GenBank/DDBJ whole genome shotgun (WGS) entry which is preliminary data.</text>
</comment>
<evidence type="ECO:0000259" key="9">
    <source>
        <dbReference type="Pfam" id="PF00924"/>
    </source>
</evidence>
<evidence type="ECO:0000256" key="7">
    <source>
        <dbReference type="SAM" id="MobiDB-lite"/>
    </source>
</evidence>
<dbReference type="InterPro" id="IPR010920">
    <property type="entry name" value="LSM_dom_sf"/>
</dbReference>
<keyword evidence="3" id="KW-1003">Cell membrane</keyword>
<evidence type="ECO:0000256" key="3">
    <source>
        <dbReference type="ARBA" id="ARBA00022475"/>
    </source>
</evidence>
<evidence type="ECO:0000256" key="4">
    <source>
        <dbReference type="ARBA" id="ARBA00022692"/>
    </source>
</evidence>
<feature type="domain" description="Mechanosensitive ion channel MscS" evidence="9">
    <location>
        <begin position="126"/>
        <end position="190"/>
    </location>
</feature>
<evidence type="ECO:0000256" key="2">
    <source>
        <dbReference type="ARBA" id="ARBA00008017"/>
    </source>
</evidence>
<gene>
    <name evidence="11" type="ORF">JOF54_001155</name>
</gene>
<keyword evidence="4 8" id="KW-0812">Transmembrane</keyword>
<dbReference type="PANTHER" id="PTHR30460">
    <property type="entry name" value="MODERATE CONDUCTANCE MECHANOSENSITIVE CHANNEL YBIO"/>
    <property type="match status" value="1"/>
</dbReference>
<organism evidence="11 12">
    <name type="scientific">Microlunatus capsulatus</name>
    <dbReference type="NCBI Taxonomy" id="99117"/>
    <lineage>
        <taxon>Bacteria</taxon>
        <taxon>Bacillati</taxon>
        <taxon>Actinomycetota</taxon>
        <taxon>Actinomycetes</taxon>
        <taxon>Propionibacteriales</taxon>
        <taxon>Propionibacteriaceae</taxon>
        <taxon>Microlunatus</taxon>
    </lineage>
</organism>
<dbReference type="InterPro" id="IPR045276">
    <property type="entry name" value="YbiO_bact"/>
</dbReference>
<dbReference type="Proteomes" id="UP000758168">
    <property type="component" value="Unassembled WGS sequence"/>
</dbReference>
<dbReference type="InterPro" id="IPR006685">
    <property type="entry name" value="MscS_channel_2nd"/>
</dbReference>
<dbReference type="InterPro" id="IPR023408">
    <property type="entry name" value="MscS_beta-dom_sf"/>
</dbReference>
<feature type="domain" description="Mechanosensitive ion channel transmembrane helices 2/3" evidence="10">
    <location>
        <begin position="85"/>
        <end position="125"/>
    </location>
</feature>
<dbReference type="RefSeq" id="WP_210053814.1">
    <property type="nucleotide sequence ID" value="NZ_BAAAMH010000012.1"/>
</dbReference>
<dbReference type="SUPFAM" id="SSF50182">
    <property type="entry name" value="Sm-like ribonucleoproteins"/>
    <property type="match status" value="1"/>
</dbReference>
<evidence type="ECO:0000256" key="6">
    <source>
        <dbReference type="ARBA" id="ARBA00023136"/>
    </source>
</evidence>
<evidence type="ECO:0000313" key="12">
    <source>
        <dbReference type="Proteomes" id="UP000758168"/>
    </source>
</evidence>
<feature type="region of interest" description="Disordered" evidence="7">
    <location>
        <begin position="188"/>
        <end position="209"/>
    </location>
</feature>
<evidence type="ECO:0000313" key="11">
    <source>
        <dbReference type="EMBL" id="MBP2416233.1"/>
    </source>
</evidence>
<evidence type="ECO:0000259" key="10">
    <source>
        <dbReference type="Pfam" id="PF21088"/>
    </source>
</evidence>
<proteinExistence type="inferred from homology"/>
<feature type="transmembrane region" description="Helical" evidence="8">
    <location>
        <begin position="102"/>
        <end position="122"/>
    </location>
</feature>
<keyword evidence="5 8" id="KW-1133">Transmembrane helix</keyword>
<name>A0ABS4Z7N7_9ACTN</name>
<reference evidence="11 12" key="1">
    <citation type="submission" date="2021-03" db="EMBL/GenBank/DDBJ databases">
        <title>Sequencing the genomes of 1000 actinobacteria strains.</title>
        <authorList>
            <person name="Klenk H.-P."/>
        </authorList>
    </citation>
    <scope>NUCLEOTIDE SEQUENCE [LARGE SCALE GENOMIC DNA]</scope>
    <source>
        <strain evidence="11 12">DSM 12936</strain>
    </source>
</reference>
<feature type="transmembrane region" description="Helical" evidence="8">
    <location>
        <begin position="12"/>
        <end position="34"/>
    </location>
</feature>
<sequence>MPTWFPDTPAEVAAFVPLRIAFLLLVAVVARALLHRLIDRTVRQSVRRAPVTRFKAAQVLFETPDASPDRRDARIGALGSLAKSLVTFVVLLVTALTVLAELGYQITTLVAGASVAGVAVAFGTQNIIKDLISGVCMLIEDQLGVGDWVDMEKASGRVEAIGLRVTSLRDDDGTVWYVRNGEVLRVGNYSQGGPGRPPVVEEPAPAPAP</sequence>